<dbReference type="EMBL" id="CM024796">
    <property type="protein sequence ID" value="KAG8000860.1"/>
    <property type="molecule type" value="Genomic_DNA"/>
</dbReference>
<protein>
    <submittedName>
        <fullName evidence="1">Uncharacterized protein</fullName>
    </submittedName>
</protein>
<accession>A0ACB7EF74</accession>
<keyword evidence="2" id="KW-1185">Reference proteome</keyword>
<evidence type="ECO:0000313" key="1">
    <source>
        <dbReference type="EMBL" id="KAG8000860.1"/>
    </source>
</evidence>
<proteinExistence type="predicted"/>
<reference evidence="1" key="1">
    <citation type="submission" date="2020-04" db="EMBL/GenBank/DDBJ databases">
        <title>A chromosome-scale assembly and high-density genetic map of the yellow drum (Nibea albiflora) genome.</title>
        <authorList>
            <person name="Xu D."/>
            <person name="Zhang W."/>
            <person name="Chen R."/>
            <person name="Tan P."/>
            <person name="Wang L."/>
            <person name="Song H."/>
            <person name="Tian L."/>
            <person name="Zhu Q."/>
            <person name="Wang B."/>
        </authorList>
    </citation>
    <scope>NUCLEOTIDE SEQUENCE</scope>
    <source>
        <strain evidence="1">ZJHYS-2018</strain>
    </source>
</reference>
<name>A0ACB7EF74_NIBAL</name>
<gene>
    <name evidence="1" type="ORF">GBF38_018130</name>
</gene>
<sequence>MGDNPGSCHEADTSSWHHPPNPSLPPCFPNRRTQVVIYRPDSPLAQSWREEEAAVAEREPRLQPQAAENEKGKEAERSGEGKFIQRAPPPYKGQGLAAATQVRHWPVVLGCVSSHLSPLPAFLSAFVERPASYGAVLDAVASEQSRRQPEALRALTFWSRVNQHMIENEG</sequence>
<organism evidence="1 2">
    <name type="scientific">Nibea albiflora</name>
    <name type="common">Yellow drum</name>
    <name type="synonym">Corvina albiflora</name>
    <dbReference type="NCBI Taxonomy" id="240163"/>
    <lineage>
        <taxon>Eukaryota</taxon>
        <taxon>Metazoa</taxon>
        <taxon>Chordata</taxon>
        <taxon>Craniata</taxon>
        <taxon>Vertebrata</taxon>
        <taxon>Euteleostomi</taxon>
        <taxon>Actinopterygii</taxon>
        <taxon>Neopterygii</taxon>
        <taxon>Teleostei</taxon>
        <taxon>Neoteleostei</taxon>
        <taxon>Acanthomorphata</taxon>
        <taxon>Eupercaria</taxon>
        <taxon>Sciaenidae</taxon>
        <taxon>Nibea</taxon>
    </lineage>
</organism>
<evidence type="ECO:0000313" key="2">
    <source>
        <dbReference type="Proteomes" id="UP000805704"/>
    </source>
</evidence>
<feature type="non-terminal residue" evidence="1">
    <location>
        <position position="170"/>
    </location>
</feature>
<comment type="caution">
    <text evidence="1">The sequence shown here is derived from an EMBL/GenBank/DDBJ whole genome shotgun (WGS) entry which is preliminary data.</text>
</comment>
<dbReference type="Proteomes" id="UP000805704">
    <property type="component" value="Chromosome 8"/>
</dbReference>